<dbReference type="SFLD" id="SFLDS00005">
    <property type="entry name" value="Isoprenoid_Synthase_Type_I"/>
    <property type="match status" value="1"/>
</dbReference>
<dbReference type="RefSeq" id="WP_064001839.1">
    <property type="nucleotide sequence ID" value="NZ_LSTV01000001.1"/>
</dbReference>
<dbReference type="PANTHER" id="PTHR31480">
    <property type="entry name" value="BIFUNCTIONAL LYCOPENE CYCLASE/PHYTOENE SYNTHASE"/>
    <property type="match status" value="1"/>
</dbReference>
<organism evidence="2 3">
    <name type="scientific">Microbacterium oleivorans</name>
    <dbReference type="NCBI Taxonomy" id="273677"/>
    <lineage>
        <taxon>Bacteria</taxon>
        <taxon>Bacillati</taxon>
        <taxon>Actinomycetota</taxon>
        <taxon>Actinomycetes</taxon>
        <taxon>Micrococcales</taxon>
        <taxon>Microbacteriaceae</taxon>
        <taxon>Microbacterium</taxon>
    </lineage>
</organism>
<dbReference type="EMBL" id="LSTV01000001">
    <property type="protein sequence ID" value="OAH51332.1"/>
    <property type="molecule type" value="Genomic_DNA"/>
</dbReference>
<evidence type="ECO:0000313" key="3">
    <source>
        <dbReference type="Proteomes" id="UP000076998"/>
    </source>
</evidence>
<sequence length="294" mass="31743">MTDTLYDETAVAAAASVIRAYSTSFGLATSLLGPRVRPHVRNVYALVRVADEIVDGAASAAGVPLGEQRDVLDALETETYAAIERGFSANLIVHAFARTARECGIARHHIEPFFASMRTDLERAEHDEASHDDYVYGSAEVVGLMCLQVFVNAGAGVPRDPDAVLVTGARRLGAAFQDINFLRDHADDAGRLGRDYLGVSDGATRRREVLARIDGDLDAAAATIPLLPADCRVAVATAHGLFAELTERLRRTEDLSVRVRVPTPVKAAIAARAAVAHRRPLTPRTTRQNRRTPE</sequence>
<name>A0A177KD67_9MICO</name>
<dbReference type="GO" id="GO:0016114">
    <property type="term" value="P:terpenoid biosynthetic process"/>
    <property type="evidence" value="ECO:0007669"/>
    <property type="project" value="UniProtKB-ARBA"/>
</dbReference>
<dbReference type="SFLD" id="SFLDG01212">
    <property type="entry name" value="Phytoene_synthase_like"/>
    <property type="match status" value="1"/>
</dbReference>
<feature type="compositionally biased region" description="Basic residues" evidence="1">
    <location>
        <begin position="275"/>
        <end position="294"/>
    </location>
</feature>
<evidence type="ECO:0000313" key="2">
    <source>
        <dbReference type="EMBL" id="OAH51332.1"/>
    </source>
</evidence>
<gene>
    <name evidence="2" type="ORF">AYL44_03435</name>
</gene>
<dbReference type="CDD" id="cd00683">
    <property type="entry name" value="Trans_IPPS_HH"/>
    <property type="match status" value="1"/>
</dbReference>
<proteinExistence type="predicted"/>
<reference evidence="2 3" key="1">
    <citation type="submission" date="2016-02" db="EMBL/GenBank/DDBJ databases">
        <authorList>
            <person name="Wen L."/>
            <person name="He K."/>
            <person name="Yang H."/>
        </authorList>
    </citation>
    <scope>NUCLEOTIDE SEQUENCE [LARGE SCALE GENOMIC DNA]</scope>
    <source>
        <strain evidence="2 3">CD11_3</strain>
    </source>
</reference>
<dbReference type="InterPro" id="IPR008949">
    <property type="entry name" value="Isoprenoid_synthase_dom_sf"/>
</dbReference>
<feature type="region of interest" description="Disordered" evidence="1">
    <location>
        <begin position="272"/>
        <end position="294"/>
    </location>
</feature>
<dbReference type="GO" id="GO:0051996">
    <property type="term" value="F:squalene synthase [NAD(P)H] activity"/>
    <property type="evidence" value="ECO:0007669"/>
    <property type="project" value="InterPro"/>
</dbReference>
<dbReference type="InterPro" id="IPR002060">
    <property type="entry name" value="Squ/phyt_synthse"/>
</dbReference>
<dbReference type="Pfam" id="PF00494">
    <property type="entry name" value="SQS_PSY"/>
    <property type="match status" value="1"/>
</dbReference>
<dbReference type="InterPro" id="IPR044843">
    <property type="entry name" value="Trans_IPPS_bact-type"/>
</dbReference>
<accession>A0A177KD67</accession>
<dbReference type="Proteomes" id="UP000076998">
    <property type="component" value="Unassembled WGS sequence"/>
</dbReference>
<dbReference type="InterPro" id="IPR033904">
    <property type="entry name" value="Trans_IPPS_HH"/>
</dbReference>
<dbReference type="SFLD" id="SFLDG01018">
    <property type="entry name" value="Squalene/Phytoene_Synthase_Lik"/>
    <property type="match status" value="1"/>
</dbReference>
<dbReference type="AlphaFoldDB" id="A0A177KD67"/>
<evidence type="ECO:0000256" key="1">
    <source>
        <dbReference type="SAM" id="MobiDB-lite"/>
    </source>
</evidence>
<dbReference type="SUPFAM" id="SSF48576">
    <property type="entry name" value="Terpenoid synthases"/>
    <property type="match status" value="1"/>
</dbReference>
<protein>
    <submittedName>
        <fullName evidence="2">Phytoene synthase</fullName>
    </submittedName>
</protein>
<comment type="caution">
    <text evidence="2">The sequence shown here is derived from an EMBL/GenBank/DDBJ whole genome shotgun (WGS) entry which is preliminary data.</text>
</comment>
<dbReference type="Gene3D" id="1.10.600.10">
    <property type="entry name" value="Farnesyl Diphosphate Synthase"/>
    <property type="match status" value="1"/>
</dbReference>
<dbReference type="OrthoDB" id="9807580at2"/>
<dbReference type="GO" id="GO:0004311">
    <property type="term" value="F:geranylgeranyl diphosphate synthase activity"/>
    <property type="evidence" value="ECO:0007669"/>
    <property type="project" value="InterPro"/>
</dbReference>